<dbReference type="Proteomes" id="UP000281553">
    <property type="component" value="Unassembled WGS sequence"/>
</dbReference>
<dbReference type="EMBL" id="UYRU01050324">
    <property type="protein sequence ID" value="VDN10945.1"/>
    <property type="molecule type" value="Genomic_DNA"/>
</dbReference>
<dbReference type="PROSITE" id="PS50021">
    <property type="entry name" value="CH"/>
    <property type="match status" value="2"/>
</dbReference>
<keyword evidence="5" id="KW-1185">Reference proteome</keyword>
<name>A0A3P7L0G3_DIBLA</name>
<proteinExistence type="predicted"/>
<evidence type="ECO:0000259" key="3">
    <source>
        <dbReference type="PROSITE" id="PS50021"/>
    </source>
</evidence>
<dbReference type="InterPro" id="IPR001589">
    <property type="entry name" value="Actinin_actin-bd_CS"/>
</dbReference>
<dbReference type="SMART" id="SM00033">
    <property type="entry name" value="CH"/>
    <property type="match status" value="1"/>
</dbReference>
<dbReference type="PROSITE" id="PS00019">
    <property type="entry name" value="ACTININ_1"/>
    <property type="match status" value="1"/>
</dbReference>
<evidence type="ECO:0000313" key="4">
    <source>
        <dbReference type="EMBL" id="VDN10945.1"/>
    </source>
</evidence>
<dbReference type="InterPro" id="IPR001715">
    <property type="entry name" value="CH_dom"/>
</dbReference>
<evidence type="ECO:0000313" key="5">
    <source>
        <dbReference type="Proteomes" id="UP000281553"/>
    </source>
</evidence>
<evidence type="ECO:0000256" key="2">
    <source>
        <dbReference type="ARBA" id="ARBA00023203"/>
    </source>
</evidence>
<protein>
    <recommendedName>
        <fullName evidence="3">Calponin-homology (CH) domain-containing protein</fullName>
    </recommendedName>
</protein>
<feature type="domain" description="Calponin-homology (CH)" evidence="3">
    <location>
        <begin position="1"/>
        <end position="77"/>
    </location>
</feature>
<keyword evidence="2" id="KW-0009">Actin-binding</keyword>
<dbReference type="SUPFAM" id="SSF47576">
    <property type="entry name" value="Calponin-homology domain, CH-domain"/>
    <property type="match status" value="1"/>
</dbReference>
<dbReference type="InterPro" id="IPR036872">
    <property type="entry name" value="CH_dom_sf"/>
</dbReference>
<organism evidence="4 5">
    <name type="scientific">Dibothriocephalus latus</name>
    <name type="common">Fish tapeworm</name>
    <name type="synonym">Diphyllobothrium latum</name>
    <dbReference type="NCBI Taxonomy" id="60516"/>
    <lineage>
        <taxon>Eukaryota</taxon>
        <taxon>Metazoa</taxon>
        <taxon>Spiralia</taxon>
        <taxon>Lophotrochozoa</taxon>
        <taxon>Platyhelminthes</taxon>
        <taxon>Cestoda</taxon>
        <taxon>Eucestoda</taxon>
        <taxon>Diphyllobothriidea</taxon>
        <taxon>Diphyllobothriidae</taxon>
        <taxon>Dibothriocephalus</taxon>
    </lineage>
</organism>
<sequence length="183" mass="20832">NKIEGLEYERHGISRLQEEASRVQKKTYTNWINSHLRKVNLPVIFFVQIENIGAEDIVDGNPTLTLGLIWTIILRFQIEEIGIQMAQEESGPKLSGKEALLLWCQNKTKNYPNVSVKDFSGSWRDGLAFAALIHSHYPDKIDIAHMKPNEPIKNLQVAFTTAEKCFDVPQLLEPQGQFLVTLC</sequence>
<dbReference type="OrthoDB" id="10017054at2759"/>
<feature type="domain" description="Calponin-homology (CH)" evidence="3">
    <location>
        <begin position="94"/>
        <end position="183"/>
    </location>
</feature>
<feature type="non-terminal residue" evidence="4">
    <location>
        <position position="1"/>
    </location>
</feature>
<dbReference type="PROSITE" id="PS00020">
    <property type="entry name" value="ACTININ_2"/>
    <property type="match status" value="1"/>
</dbReference>
<evidence type="ECO:0000256" key="1">
    <source>
        <dbReference type="ARBA" id="ARBA00022737"/>
    </source>
</evidence>
<reference evidence="4 5" key="1">
    <citation type="submission" date="2018-11" db="EMBL/GenBank/DDBJ databases">
        <authorList>
            <consortium name="Pathogen Informatics"/>
        </authorList>
    </citation>
    <scope>NUCLEOTIDE SEQUENCE [LARGE SCALE GENOMIC DNA]</scope>
</reference>
<dbReference type="Pfam" id="PF00307">
    <property type="entry name" value="CH"/>
    <property type="match status" value="1"/>
</dbReference>
<accession>A0A3P7L0G3</accession>
<keyword evidence="1" id="KW-0677">Repeat</keyword>
<dbReference type="GO" id="GO:0003779">
    <property type="term" value="F:actin binding"/>
    <property type="evidence" value="ECO:0007669"/>
    <property type="project" value="UniProtKB-KW"/>
</dbReference>
<dbReference type="AlphaFoldDB" id="A0A3P7L0G3"/>
<gene>
    <name evidence="4" type="ORF">DILT_LOCUS6776</name>
</gene>
<dbReference type="PANTHER" id="PTHR11915">
    <property type="entry name" value="SPECTRIN/FILAMIN RELATED CYTOSKELETAL PROTEIN"/>
    <property type="match status" value="1"/>
</dbReference>
<dbReference type="Gene3D" id="1.10.418.10">
    <property type="entry name" value="Calponin-like domain"/>
    <property type="match status" value="3"/>
</dbReference>